<proteinExistence type="predicted"/>
<name>A0A382PEB6_9ZZZZ</name>
<accession>A0A382PEB6</accession>
<gene>
    <name evidence="1" type="ORF">METZ01_LOCUS324014</name>
</gene>
<protein>
    <recommendedName>
        <fullName evidence="2">Lipid/polyisoprenoid-binding YceI-like domain-containing protein</fullName>
    </recommendedName>
</protein>
<reference evidence="1" key="1">
    <citation type="submission" date="2018-05" db="EMBL/GenBank/DDBJ databases">
        <authorList>
            <person name="Lanie J.A."/>
            <person name="Ng W.-L."/>
            <person name="Kazmierczak K.M."/>
            <person name="Andrzejewski T.M."/>
            <person name="Davidsen T.M."/>
            <person name="Wayne K.J."/>
            <person name="Tettelin H."/>
            <person name="Glass J.I."/>
            <person name="Rusch D."/>
            <person name="Podicherti R."/>
            <person name="Tsui H.-C.T."/>
            <person name="Winkler M.E."/>
        </authorList>
    </citation>
    <scope>NUCLEOTIDE SEQUENCE</scope>
</reference>
<dbReference type="EMBL" id="UINC01106470">
    <property type="protein sequence ID" value="SVC71160.1"/>
    <property type="molecule type" value="Genomic_DNA"/>
</dbReference>
<evidence type="ECO:0000313" key="1">
    <source>
        <dbReference type="EMBL" id="SVC71160.1"/>
    </source>
</evidence>
<organism evidence="1">
    <name type="scientific">marine metagenome</name>
    <dbReference type="NCBI Taxonomy" id="408172"/>
    <lineage>
        <taxon>unclassified sequences</taxon>
        <taxon>metagenomes</taxon>
        <taxon>ecological metagenomes</taxon>
    </lineage>
</organism>
<feature type="non-terminal residue" evidence="1">
    <location>
        <position position="83"/>
    </location>
</feature>
<dbReference type="AlphaFoldDB" id="A0A382PEB6"/>
<evidence type="ECO:0008006" key="2">
    <source>
        <dbReference type="Google" id="ProtNLM"/>
    </source>
</evidence>
<sequence length="83" mass="8576">MAWALALAVAPGVLNAGPIKFDFKDPKKVNNVVFLLDAPLESINGTATGVSGAVSFDPVKPMATTGKIVLATSSLHVDNPVMK</sequence>